<sequence length="298" mass="33258">MATDAKSPLYTESARCPQQVSRTCLDFHQYVLAIAHRSEEGLDGEHRADQDAVFAFARGLPVQTLARFVISLITTGFKGDIVLGVLPWRELSQDVKNSLSFHANNSRNPFALLPAEIQRALFVFEEYSNPPLRDQAYNREWILITRGATVVDQIGNKTVLCSGTTLGGKVAIESYLRAMVQSFDETVCTKVGCDQGQHNYLIHSGRPMSESTQIDRIEYGKQGASLVNTLCLFASQHPPLRTLGLVDNTTNEVLNHDGSVSAVVHQFDREPEIFAIFNKRGEEFFKDWDAAWVSSKHP</sequence>
<dbReference type="OrthoDB" id="48503at2759"/>
<keyword evidence="2" id="KW-1185">Reference proteome</keyword>
<evidence type="ECO:0000313" key="1">
    <source>
        <dbReference type="EMBL" id="CAB9496337.1"/>
    </source>
</evidence>
<evidence type="ECO:0000313" key="2">
    <source>
        <dbReference type="Proteomes" id="UP001153069"/>
    </source>
</evidence>
<reference evidence="1" key="1">
    <citation type="submission" date="2020-06" db="EMBL/GenBank/DDBJ databases">
        <authorList>
            <consortium name="Plant Systems Biology data submission"/>
        </authorList>
    </citation>
    <scope>NUCLEOTIDE SEQUENCE</scope>
    <source>
        <strain evidence="1">D6</strain>
    </source>
</reference>
<accession>A0A9N8D4K9</accession>
<organism evidence="1 2">
    <name type="scientific">Seminavis robusta</name>
    <dbReference type="NCBI Taxonomy" id="568900"/>
    <lineage>
        <taxon>Eukaryota</taxon>
        <taxon>Sar</taxon>
        <taxon>Stramenopiles</taxon>
        <taxon>Ochrophyta</taxon>
        <taxon>Bacillariophyta</taxon>
        <taxon>Bacillariophyceae</taxon>
        <taxon>Bacillariophycidae</taxon>
        <taxon>Naviculales</taxon>
        <taxon>Naviculaceae</taxon>
        <taxon>Seminavis</taxon>
    </lineage>
</organism>
<dbReference type="Proteomes" id="UP001153069">
    <property type="component" value="Unassembled WGS sequence"/>
</dbReference>
<dbReference type="EMBL" id="CAICTM010000004">
    <property type="protein sequence ID" value="CAB9496337.1"/>
    <property type="molecule type" value="Genomic_DNA"/>
</dbReference>
<gene>
    <name evidence="1" type="ORF">SEMRO_4_G003120.1</name>
</gene>
<protein>
    <submittedName>
        <fullName evidence="1">Uncharacterized protein</fullName>
    </submittedName>
</protein>
<name>A0A9N8D4K9_9STRA</name>
<proteinExistence type="predicted"/>
<comment type="caution">
    <text evidence="1">The sequence shown here is derived from an EMBL/GenBank/DDBJ whole genome shotgun (WGS) entry which is preliminary data.</text>
</comment>
<dbReference type="AlphaFoldDB" id="A0A9N8D4K9"/>